<dbReference type="Pfam" id="PF25597">
    <property type="entry name" value="SH3_retrovirus"/>
    <property type="match status" value="1"/>
</dbReference>
<keyword evidence="3" id="KW-1185">Reference proteome</keyword>
<sequence>FASTLFAHRKKFDSRTRQYVFLGYKPHVKSYILLDTESRVIFVSRNTTFHETIFPFLHQHTYDHTSPIRLL</sequence>
<organism evidence="2 3">
    <name type="scientific">Gossypium barbadense</name>
    <name type="common">Sea Island cotton</name>
    <name type="synonym">Hibiscus barbadensis</name>
    <dbReference type="NCBI Taxonomy" id="3634"/>
    <lineage>
        <taxon>Eukaryota</taxon>
        <taxon>Viridiplantae</taxon>
        <taxon>Streptophyta</taxon>
        <taxon>Embryophyta</taxon>
        <taxon>Tracheophyta</taxon>
        <taxon>Spermatophyta</taxon>
        <taxon>Magnoliopsida</taxon>
        <taxon>eudicotyledons</taxon>
        <taxon>Gunneridae</taxon>
        <taxon>Pentapetalae</taxon>
        <taxon>rosids</taxon>
        <taxon>malvids</taxon>
        <taxon>Malvales</taxon>
        <taxon>Malvaceae</taxon>
        <taxon>Malvoideae</taxon>
        <taxon>Gossypium</taxon>
    </lineage>
</organism>
<protein>
    <recommendedName>
        <fullName evidence="1">Retroviral polymerase SH3-like domain-containing protein</fullName>
    </recommendedName>
</protein>
<accession>A0A5J5QFE8</accession>
<dbReference type="OrthoDB" id="1436950at2759"/>
<evidence type="ECO:0000313" key="3">
    <source>
        <dbReference type="Proteomes" id="UP000327439"/>
    </source>
</evidence>
<reference evidence="3" key="1">
    <citation type="journal article" date="2020" name="Nat. Genet.">
        <title>Genomic diversifications of five Gossypium allopolyploid species and their impact on cotton improvement.</title>
        <authorList>
            <person name="Chen Z.J."/>
            <person name="Sreedasyam A."/>
            <person name="Ando A."/>
            <person name="Song Q."/>
            <person name="De Santiago L.M."/>
            <person name="Hulse-Kemp A.M."/>
            <person name="Ding M."/>
            <person name="Ye W."/>
            <person name="Kirkbride R.C."/>
            <person name="Jenkins J."/>
            <person name="Plott C."/>
            <person name="Lovell J."/>
            <person name="Lin Y.M."/>
            <person name="Vaughn R."/>
            <person name="Liu B."/>
            <person name="Simpson S."/>
            <person name="Scheffler B.E."/>
            <person name="Wen L."/>
            <person name="Saski C.A."/>
            <person name="Grover C.E."/>
            <person name="Hu G."/>
            <person name="Conover J.L."/>
            <person name="Carlson J.W."/>
            <person name="Shu S."/>
            <person name="Boston L.B."/>
            <person name="Williams M."/>
            <person name="Peterson D.G."/>
            <person name="McGee K."/>
            <person name="Jones D.C."/>
            <person name="Wendel J.F."/>
            <person name="Stelly D.M."/>
            <person name="Grimwood J."/>
            <person name="Schmutz J."/>
        </authorList>
    </citation>
    <scope>NUCLEOTIDE SEQUENCE [LARGE SCALE GENOMIC DNA]</scope>
    <source>
        <strain evidence="3">cv. 3-79</strain>
    </source>
</reference>
<feature type="domain" description="Retroviral polymerase SH3-like" evidence="1">
    <location>
        <begin position="7"/>
        <end position="59"/>
    </location>
</feature>
<dbReference type="InterPro" id="IPR057670">
    <property type="entry name" value="SH3_retrovirus"/>
</dbReference>
<dbReference type="Proteomes" id="UP000327439">
    <property type="component" value="Chromosome D08"/>
</dbReference>
<feature type="non-terminal residue" evidence="2">
    <location>
        <position position="1"/>
    </location>
</feature>
<evidence type="ECO:0000313" key="2">
    <source>
        <dbReference type="EMBL" id="KAB2017495.1"/>
    </source>
</evidence>
<dbReference type="AlphaFoldDB" id="A0A5J5QFE8"/>
<proteinExistence type="predicted"/>
<name>A0A5J5QFE8_GOSBA</name>
<dbReference type="EMBL" id="CM018222">
    <property type="protein sequence ID" value="KAB2017495.1"/>
    <property type="molecule type" value="Genomic_DNA"/>
</dbReference>
<gene>
    <name evidence="2" type="ORF">ES319_D08G166200v1</name>
</gene>
<evidence type="ECO:0000259" key="1">
    <source>
        <dbReference type="Pfam" id="PF25597"/>
    </source>
</evidence>